<name>A0AAW5TCG8_STRAP</name>
<dbReference type="AlphaFoldDB" id="A0AAW5TCG8"/>
<gene>
    <name evidence="1" type="ORF">OJ930_01475</name>
</gene>
<proteinExistence type="predicted"/>
<dbReference type="EMBL" id="JAPAIK010000005">
    <property type="protein sequence ID" value="MCW1071747.1"/>
    <property type="molecule type" value="Genomic_DNA"/>
</dbReference>
<sequence>MTKSELEPYLNSLFSKHSIALLFHTANGTYIANEVNFSDGDTVVFSFLNLF</sequence>
<evidence type="ECO:0000313" key="1">
    <source>
        <dbReference type="EMBL" id="MCW1071747.1"/>
    </source>
</evidence>
<organism evidence="1 2">
    <name type="scientific">Streptococcus anginosus</name>
    <dbReference type="NCBI Taxonomy" id="1328"/>
    <lineage>
        <taxon>Bacteria</taxon>
        <taxon>Bacillati</taxon>
        <taxon>Bacillota</taxon>
        <taxon>Bacilli</taxon>
        <taxon>Lactobacillales</taxon>
        <taxon>Streptococcaceae</taxon>
        <taxon>Streptococcus</taxon>
        <taxon>Streptococcus anginosus group</taxon>
    </lineage>
</organism>
<protein>
    <submittedName>
        <fullName evidence="1">Uncharacterized protein</fullName>
    </submittedName>
</protein>
<accession>A0AAW5TCG8</accession>
<dbReference type="Proteomes" id="UP001208853">
    <property type="component" value="Unassembled WGS sequence"/>
</dbReference>
<comment type="caution">
    <text evidence="1">The sequence shown here is derived from an EMBL/GenBank/DDBJ whole genome shotgun (WGS) entry which is preliminary data.</text>
</comment>
<reference evidence="1" key="1">
    <citation type="submission" date="2022-10" db="EMBL/GenBank/DDBJ databases">
        <title>Comparative genomic study of S. anginosus.</title>
        <authorList>
            <person name="Prasad A."/>
            <person name="Ene A."/>
            <person name="Jablonska S."/>
            <person name="Du J."/>
            <person name="Wolfe A.J."/>
            <person name="Putonti C."/>
        </authorList>
    </citation>
    <scope>NUCLEOTIDE SEQUENCE</scope>
    <source>
        <strain evidence="1">UMB6888</strain>
    </source>
</reference>
<dbReference type="RefSeq" id="WP_167697707.1">
    <property type="nucleotide sequence ID" value="NZ_CP126961.1"/>
</dbReference>
<evidence type="ECO:0000313" key="2">
    <source>
        <dbReference type="Proteomes" id="UP001208853"/>
    </source>
</evidence>